<feature type="domain" description="DUF3097" evidence="3">
    <location>
        <begin position="36"/>
        <end position="98"/>
    </location>
</feature>
<gene>
    <name evidence="4" type="ORF">IOE58_08265</name>
</gene>
<keyword evidence="5" id="KW-1185">Reference proteome</keyword>
<proteinExistence type="predicted"/>
<protein>
    <submittedName>
        <fullName evidence="4">DUF3097 domain-containing protein</fullName>
    </submittedName>
</protein>
<sequence>MCAVPDRSSPSFDRYGRDVLSSEPPPHHRRRPAAREVPAQRDLVVEDAATGYTGAITRVEKAGGVHVVELEDARGRRRGFPLGPGFMIDGKPVVLTLPQRAPAPSGPKRSASGSVYVEGAKARTARASRIWVEGKHDAELVQKVWGHDLRIEGVVVEQLEGADNLVERVQAFGPGPGRRLGVLVDHLVTGSKESRIAEQVMRLPGAPGNVIVLGHPYVDVWQAVRPARVGLKAWPHVPRGTDIKVGTLKALGWPHSDQADIAEGWQRILATVRSYADVEPTLSGRIEELIDWVTVEG</sequence>
<dbReference type="Pfam" id="PF11296">
    <property type="entry name" value="DUF3097_C"/>
    <property type="match status" value="1"/>
</dbReference>
<reference evidence="4 5" key="1">
    <citation type="submission" date="2020-10" db="EMBL/GenBank/DDBJ databases">
        <title>Draft genome and description of Brachybacterium epidermidis sp nov.</title>
        <authorList>
            <person name="Boxberger M."/>
            <person name="La Scola B."/>
        </authorList>
    </citation>
    <scope>NUCLEOTIDE SEQUENCE [LARGE SCALE GENOMIC DNA]</scope>
    <source>
        <strain evidence="4 5">Marseille-Q2903</strain>
    </source>
</reference>
<dbReference type="InterPro" id="IPR021447">
    <property type="entry name" value="DUF3097_C"/>
</dbReference>
<evidence type="ECO:0000256" key="1">
    <source>
        <dbReference type="SAM" id="MobiDB-lite"/>
    </source>
</evidence>
<comment type="caution">
    <text evidence="4">The sequence shown here is derived from an EMBL/GenBank/DDBJ whole genome shotgun (WGS) entry which is preliminary data.</text>
</comment>
<feature type="domain" description="DUF3097" evidence="2">
    <location>
        <begin position="128"/>
        <end position="294"/>
    </location>
</feature>
<dbReference type="Proteomes" id="UP000644727">
    <property type="component" value="Unassembled WGS sequence"/>
</dbReference>
<name>A0ABR9W162_9MICO</name>
<evidence type="ECO:0000259" key="3">
    <source>
        <dbReference type="Pfam" id="PF22845"/>
    </source>
</evidence>
<accession>A0ABR9W162</accession>
<dbReference type="InterPro" id="IPR053883">
    <property type="entry name" value="DUF3097_N"/>
</dbReference>
<dbReference type="RefSeq" id="WP_193865925.1">
    <property type="nucleotide sequence ID" value="NZ_JADEYR010000007.1"/>
</dbReference>
<feature type="region of interest" description="Disordered" evidence="1">
    <location>
        <begin position="1"/>
        <end position="40"/>
    </location>
</feature>
<evidence type="ECO:0000313" key="4">
    <source>
        <dbReference type="EMBL" id="MBE9404179.1"/>
    </source>
</evidence>
<evidence type="ECO:0000313" key="5">
    <source>
        <dbReference type="Proteomes" id="UP000644727"/>
    </source>
</evidence>
<dbReference type="EMBL" id="JADEYR010000007">
    <property type="protein sequence ID" value="MBE9404179.1"/>
    <property type="molecule type" value="Genomic_DNA"/>
</dbReference>
<dbReference type="Pfam" id="PF22845">
    <property type="entry name" value="DUF3097_N"/>
    <property type="match status" value="1"/>
</dbReference>
<organism evidence="4 5">
    <name type="scientific">Brachybacterium epidermidis</name>
    <dbReference type="NCBI Taxonomy" id="2781983"/>
    <lineage>
        <taxon>Bacteria</taxon>
        <taxon>Bacillati</taxon>
        <taxon>Actinomycetota</taxon>
        <taxon>Actinomycetes</taxon>
        <taxon>Micrococcales</taxon>
        <taxon>Dermabacteraceae</taxon>
        <taxon>Brachybacterium</taxon>
    </lineage>
</organism>
<evidence type="ECO:0000259" key="2">
    <source>
        <dbReference type="Pfam" id="PF11296"/>
    </source>
</evidence>